<dbReference type="Proteomes" id="UP000550707">
    <property type="component" value="Unassembled WGS sequence"/>
</dbReference>
<organism evidence="1 2">
    <name type="scientific">Molossus molossus</name>
    <name type="common">Pallas' mastiff bat</name>
    <name type="synonym">Vespertilio molossus</name>
    <dbReference type="NCBI Taxonomy" id="27622"/>
    <lineage>
        <taxon>Eukaryota</taxon>
        <taxon>Metazoa</taxon>
        <taxon>Chordata</taxon>
        <taxon>Craniata</taxon>
        <taxon>Vertebrata</taxon>
        <taxon>Euteleostomi</taxon>
        <taxon>Mammalia</taxon>
        <taxon>Eutheria</taxon>
        <taxon>Laurasiatheria</taxon>
        <taxon>Chiroptera</taxon>
        <taxon>Yangochiroptera</taxon>
        <taxon>Molossidae</taxon>
        <taxon>Molossus</taxon>
    </lineage>
</organism>
<accession>A0A7J8FQA5</accession>
<name>A0A7J8FQA5_MOLMO</name>
<proteinExistence type="predicted"/>
<gene>
    <name evidence="1" type="ORF">HJG59_003426</name>
</gene>
<dbReference type="EMBL" id="JACASF010000011">
    <property type="protein sequence ID" value="KAF6449953.1"/>
    <property type="molecule type" value="Genomic_DNA"/>
</dbReference>
<dbReference type="AlphaFoldDB" id="A0A7J8FQA5"/>
<reference evidence="1 2" key="1">
    <citation type="journal article" date="2020" name="Nature">
        <title>Six reference-quality genomes reveal evolution of bat adaptations.</title>
        <authorList>
            <person name="Jebb D."/>
            <person name="Huang Z."/>
            <person name="Pippel M."/>
            <person name="Hughes G.M."/>
            <person name="Lavrichenko K."/>
            <person name="Devanna P."/>
            <person name="Winkler S."/>
            <person name="Jermiin L.S."/>
            <person name="Skirmuntt E.C."/>
            <person name="Katzourakis A."/>
            <person name="Burkitt-Gray L."/>
            <person name="Ray D.A."/>
            <person name="Sullivan K.A.M."/>
            <person name="Roscito J.G."/>
            <person name="Kirilenko B.M."/>
            <person name="Davalos L.M."/>
            <person name="Corthals A.P."/>
            <person name="Power M.L."/>
            <person name="Jones G."/>
            <person name="Ransome R.D."/>
            <person name="Dechmann D.K.N."/>
            <person name="Locatelli A.G."/>
            <person name="Puechmaille S.J."/>
            <person name="Fedrigo O."/>
            <person name="Jarvis E.D."/>
            <person name="Hiller M."/>
            <person name="Vernes S.C."/>
            <person name="Myers E.W."/>
            <person name="Teeling E.C."/>
        </authorList>
    </citation>
    <scope>NUCLEOTIDE SEQUENCE [LARGE SCALE GENOMIC DNA]</scope>
    <source>
        <strain evidence="1">MMolMol1</strain>
        <tissue evidence="1">Muscle</tissue>
    </source>
</reference>
<evidence type="ECO:0000313" key="2">
    <source>
        <dbReference type="Proteomes" id="UP000550707"/>
    </source>
</evidence>
<keyword evidence="2" id="KW-1185">Reference proteome</keyword>
<protein>
    <submittedName>
        <fullName evidence="1">Cysteine and serine rich nuclear protein 3</fullName>
    </submittedName>
</protein>
<sequence>MTRCPAVRALTVGTVSIRPPPVTLPLTEGTAEAQKG</sequence>
<comment type="caution">
    <text evidence="1">The sequence shown here is derived from an EMBL/GenBank/DDBJ whole genome shotgun (WGS) entry which is preliminary data.</text>
</comment>
<evidence type="ECO:0000313" key="1">
    <source>
        <dbReference type="EMBL" id="KAF6449953.1"/>
    </source>
</evidence>